<feature type="region of interest" description="Disordered" evidence="1">
    <location>
        <begin position="37"/>
        <end position="75"/>
    </location>
</feature>
<reference evidence="2" key="1">
    <citation type="submission" date="2017-05" db="UniProtKB">
        <authorList>
            <consortium name="EnsemblMetazoa"/>
        </authorList>
    </citation>
    <scope>IDENTIFICATION</scope>
</reference>
<dbReference type="EnsemblMetazoa" id="Aqu2.1.04974_001">
    <property type="protein sequence ID" value="Aqu2.1.04974_001"/>
    <property type="gene ID" value="Aqu2.1.04974"/>
</dbReference>
<dbReference type="InParanoid" id="A0A1X7SS48"/>
<accession>A0A1X7SS48</accession>
<name>A0A1X7SS48_AMPQE</name>
<protein>
    <submittedName>
        <fullName evidence="2">Uncharacterized protein</fullName>
    </submittedName>
</protein>
<evidence type="ECO:0000256" key="1">
    <source>
        <dbReference type="SAM" id="MobiDB-lite"/>
    </source>
</evidence>
<evidence type="ECO:0000313" key="2">
    <source>
        <dbReference type="EnsemblMetazoa" id="Aqu2.1.04974_001"/>
    </source>
</evidence>
<sequence length="75" mass="8787">MNPIFEEQDSESVNEVEAESDSISYADVIDQNFISQPENFEPLYDRVESKQKFQPPDHHSESDNDSFHLDDFTLY</sequence>
<organism evidence="2">
    <name type="scientific">Amphimedon queenslandica</name>
    <name type="common">Sponge</name>
    <dbReference type="NCBI Taxonomy" id="400682"/>
    <lineage>
        <taxon>Eukaryota</taxon>
        <taxon>Metazoa</taxon>
        <taxon>Porifera</taxon>
        <taxon>Demospongiae</taxon>
        <taxon>Heteroscleromorpha</taxon>
        <taxon>Haplosclerida</taxon>
        <taxon>Niphatidae</taxon>
        <taxon>Amphimedon</taxon>
    </lineage>
</organism>
<proteinExistence type="predicted"/>
<feature type="compositionally biased region" description="Basic and acidic residues" evidence="1">
    <location>
        <begin position="43"/>
        <end position="75"/>
    </location>
</feature>
<dbReference type="AlphaFoldDB" id="A0A1X7SS48"/>